<sequence length="334" mass="35945">MRRGTADSIGACDAGKWISLKDCDAGMVCKNNNCAFDFSGSRNGSGLSSPTSSAPVILGHTANTITVEQMLPTTFSGSLQSTSSPTSSDVAAGGNSKSKKFEKFGFSCTSFPGVLSDVGKNYDAGFQTKILDACNALASYVDNSTLETPREFYMFLANVVHESAWLQTVVEFKSVTDLAACAKDYHNKSNPEVTKWIEQAFPNSSYDPSKTIYFGRGYLQLTWAYNYGPASMDLLGNLDLLVHPERVANEPDLTWRTAFWYWKTKVQTAPGVSDGEFGASVKAINGALECSAESNPAANTRLQIYKALVQTYAPSEKINPVGCKGLEGAVPTAQ</sequence>
<gene>
    <name evidence="1" type="ORF">FBU59_000866</name>
</gene>
<name>A0ACC1JFV2_9FUNG</name>
<dbReference type="Proteomes" id="UP001150603">
    <property type="component" value="Unassembled WGS sequence"/>
</dbReference>
<comment type="caution">
    <text evidence="1">The sequence shown here is derived from an EMBL/GenBank/DDBJ whole genome shotgun (WGS) entry which is preliminary data.</text>
</comment>
<proteinExistence type="predicted"/>
<reference evidence="1" key="1">
    <citation type="submission" date="2022-07" db="EMBL/GenBank/DDBJ databases">
        <title>Phylogenomic reconstructions and comparative analyses of Kickxellomycotina fungi.</title>
        <authorList>
            <person name="Reynolds N.K."/>
            <person name="Stajich J.E."/>
            <person name="Barry K."/>
            <person name="Grigoriev I.V."/>
            <person name="Crous P."/>
            <person name="Smith M.E."/>
        </authorList>
    </citation>
    <scope>NUCLEOTIDE SEQUENCE</scope>
    <source>
        <strain evidence="1">NRRL 5244</strain>
    </source>
</reference>
<accession>A0ACC1JFV2</accession>
<organism evidence="1 2">
    <name type="scientific">Linderina macrospora</name>
    <dbReference type="NCBI Taxonomy" id="4868"/>
    <lineage>
        <taxon>Eukaryota</taxon>
        <taxon>Fungi</taxon>
        <taxon>Fungi incertae sedis</taxon>
        <taxon>Zoopagomycota</taxon>
        <taxon>Kickxellomycotina</taxon>
        <taxon>Kickxellomycetes</taxon>
        <taxon>Kickxellales</taxon>
        <taxon>Kickxellaceae</taxon>
        <taxon>Linderina</taxon>
    </lineage>
</organism>
<protein>
    <submittedName>
        <fullName evidence="1">Uncharacterized protein</fullName>
    </submittedName>
</protein>
<evidence type="ECO:0000313" key="2">
    <source>
        <dbReference type="Proteomes" id="UP001150603"/>
    </source>
</evidence>
<keyword evidence="2" id="KW-1185">Reference proteome</keyword>
<dbReference type="EMBL" id="JANBPW010000299">
    <property type="protein sequence ID" value="KAJ1950045.1"/>
    <property type="molecule type" value="Genomic_DNA"/>
</dbReference>
<evidence type="ECO:0000313" key="1">
    <source>
        <dbReference type="EMBL" id="KAJ1950045.1"/>
    </source>
</evidence>